<dbReference type="Proteomes" id="UP000799324">
    <property type="component" value="Unassembled WGS sequence"/>
</dbReference>
<accession>A0A6A6T5M8</accession>
<sequence>MSTLSGKIDKFDMSKLELYLPAGASAGSVRVIVTWLREVIMGPSFFPLPRCDSVIGDIELCRTAGLIGFAGYVQHIFDHQRERINGKMVECGQISAIETMAAVAECLGLVNDPAESLFYAAVRRFAYPLCFDMIADQAGYDSFMKFHPKLRVAVRRYVQRHRRFLETYPWPYPEGCYLRAGEDIFINPWVADGPGHQYDPVLTAA</sequence>
<name>A0A6A6T5M8_9PLEO</name>
<protein>
    <submittedName>
        <fullName evidence="1">Uncharacterized protein</fullName>
    </submittedName>
</protein>
<organism evidence="1 2">
    <name type="scientific">Lophiostoma macrostomum CBS 122681</name>
    <dbReference type="NCBI Taxonomy" id="1314788"/>
    <lineage>
        <taxon>Eukaryota</taxon>
        <taxon>Fungi</taxon>
        <taxon>Dikarya</taxon>
        <taxon>Ascomycota</taxon>
        <taxon>Pezizomycotina</taxon>
        <taxon>Dothideomycetes</taxon>
        <taxon>Pleosporomycetidae</taxon>
        <taxon>Pleosporales</taxon>
        <taxon>Lophiostomataceae</taxon>
        <taxon>Lophiostoma</taxon>
    </lineage>
</organism>
<reference evidence="1" key="1">
    <citation type="journal article" date="2020" name="Stud. Mycol.">
        <title>101 Dothideomycetes genomes: a test case for predicting lifestyles and emergence of pathogens.</title>
        <authorList>
            <person name="Haridas S."/>
            <person name="Albert R."/>
            <person name="Binder M."/>
            <person name="Bloem J."/>
            <person name="Labutti K."/>
            <person name="Salamov A."/>
            <person name="Andreopoulos B."/>
            <person name="Baker S."/>
            <person name="Barry K."/>
            <person name="Bills G."/>
            <person name="Bluhm B."/>
            <person name="Cannon C."/>
            <person name="Castanera R."/>
            <person name="Culley D."/>
            <person name="Daum C."/>
            <person name="Ezra D."/>
            <person name="Gonzalez J."/>
            <person name="Henrissat B."/>
            <person name="Kuo A."/>
            <person name="Liang C."/>
            <person name="Lipzen A."/>
            <person name="Lutzoni F."/>
            <person name="Magnuson J."/>
            <person name="Mondo S."/>
            <person name="Nolan M."/>
            <person name="Ohm R."/>
            <person name="Pangilinan J."/>
            <person name="Park H.-J."/>
            <person name="Ramirez L."/>
            <person name="Alfaro M."/>
            <person name="Sun H."/>
            <person name="Tritt A."/>
            <person name="Yoshinaga Y."/>
            <person name="Zwiers L.-H."/>
            <person name="Turgeon B."/>
            <person name="Goodwin S."/>
            <person name="Spatafora J."/>
            <person name="Crous P."/>
            <person name="Grigoriev I."/>
        </authorList>
    </citation>
    <scope>NUCLEOTIDE SEQUENCE</scope>
    <source>
        <strain evidence="1">CBS 122681</strain>
    </source>
</reference>
<dbReference type="EMBL" id="MU004353">
    <property type="protein sequence ID" value="KAF2655166.1"/>
    <property type="molecule type" value="Genomic_DNA"/>
</dbReference>
<dbReference type="OrthoDB" id="3801338at2759"/>
<dbReference type="AlphaFoldDB" id="A0A6A6T5M8"/>
<gene>
    <name evidence="1" type="ORF">K491DRAFT_716529</name>
</gene>
<keyword evidence="2" id="KW-1185">Reference proteome</keyword>
<proteinExistence type="predicted"/>
<evidence type="ECO:0000313" key="1">
    <source>
        <dbReference type="EMBL" id="KAF2655166.1"/>
    </source>
</evidence>
<evidence type="ECO:0000313" key="2">
    <source>
        <dbReference type="Proteomes" id="UP000799324"/>
    </source>
</evidence>